<gene>
    <name evidence="3" type="ORF">L228DRAFT_30060</name>
</gene>
<dbReference type="Proteomes" id="UP000076632">
    <property type="component" value="Unassembled WGS sequence"/>
</dbReference>
<dbReference type="InParanoid" id="A0A165A1J1"/>
<sequence>MRFLSLTAIIIPLLVILISPFPNTGPARVEALPNPFIHLTRWPQFPRLPGMTRRVSRLAELLRHGGNWSESSGGNTTVLLPSRANLFGVPMNIYPPGLQRLEILEILERRSHQRRVGKGRENHGKDGLQMGQDGKKDGSGLNLDKRRDPDKEDMDEIHNTMEKDEKNENGKNEKDDKSNKEAKDEKNKHKNEKKEKKHKKHKHKHHHHHHHHILSNHLEYWANISRGIEWRNSHPDAYPARQVRSNCDGDAYGSRHDHCRFLRPEFCADAINRFMDNVTYFAYAQYGANKNSVVQNMQNHGCMAIYECESPQAYERAQLTGREIKQ</sequence>
<feature type="region of interest" description="Disordered" evidence="1">
    <location>
        <begin position="112"/>
        <end position="214"/>
    </location>
</feature>
<evidence type="ECO:0000313" key="3">
    <source>
        <dbReference type="EMBL" id="KZF19825.1"/>
    </source>
</evidence>
<proteinExistence type="predicted"/>
<organism evidence="3 4">
    <name type="scientific">Xylona heveae (strain CBS 132557 / TC161)</name>
    <dbReference type="NCBI Taxonomy" id="1328760"/>
    <lineage>
        <taxon>Eukaryota</taxon>
        <taxon>Fungi</taxon>
        <taxon>Dikarya</taxon>
        <taxon>Ascomycota</taxon>
        <taxon>Pezizomycotina</taxon>
        <taxon>Xylonomycetes</taxon>
        <taxon>Xylonales</taxon>
        <taxon>Xylonaceae</taxon>
        <taxon>Xylona</taxon>
    </lineage>
</organism>
<dbReference type="EMBL" id="KV407464">
    <property type="protein sequence ID" value="KZF19825.1"/>
    <property type="molecule type" value="Genomic_DNA"/>
</dbReference>
<evidence type="ECO:0000256" key="1">
    <source>
        <dbReference type="SAM" id="MobiDB-lite"/>
    </source>
</evidence>
<keyword evidence="4" id="KW-1185">Reference proteome</keyword>
<accession>A0A165A1J1</accession>
<keyword evidence="2" id="KW-0732">Signal</keyword>
<dbReference type="GeneID" id="28901587"/>
<protein>
    <submittedName>
        <fullName evidence="3">Uncharacterized protein</fullName>
    </submittedName>
</protein>
<dbReference type="AlphaFoldDB" id="A0A165A1J1"/>
<feature type="compositionally biased region" description="Basic and acidic residues" evidence="1">
    <location>
        <begin position="133"/>
        <end position="187"/>
    </location>
</feature>
<name>A0A165A1J1_XYLHT</name>
<dbReference type="RefSeq" id="XP_018185380.1">
    <property type="nucleotide sequence ID" value="XM_018336450.1"/>
</dbReference>
<evidence type="ECO:0000256" key="2">
    <source>
        <dbReference type="SAM" id="SignalP"/>
    </source>
</evidence>
<evidence type="ECO:0000313" key="4">
    <source>
        <dbReference type="Proteomes" id="UP000076632"/>
    </source>
</evidence>
<feature type="compositionally biased region" description="Basic residues" evidence="1">
    <location>
        <begin position="188"/>
        <end position="214"/>
    </location>
</feature>
<feature type="signal peptide" evidence="2">
    <location>
        <begin position="1"/>
        <end position="20"/>
    </location>
</feature>
<reference evidence="3 4" key="1">
    <citation type="journal article" date="2016" name="Fungal Biol.">
        <title>The genome of Xylona heveae provides a window into fungal endophytism.</title>
        <authorList>
            <person name="Gazis R."/>
            <person name="Kuo A."/>
            <person name="Riley R."/>
            <person name="LaButti K."/>
            <person name="Lipzen A."/>
            <person name="Lin J."/>
            <person name="Amirebrahimi M."/>
            <person name="Hesse C.N."/>
            <person name="Spatafora J.W."/>
            <person name="Henrissat B."/>
            <person name="Hainaut M."/>
            <person name="Grigoriev I.V."/>
            <person name="Hibbett D.S."/>
        </authorList>
    </citation>
    <scope>NUCLEOTIDE SEQUENCE [LARGE SCALE GENOMIC DNA]</scope>
    <source>
        <strain evidence="3 4">TC161</strain>
    </source>
</reference>
<feature type="chain" id="PRO_5007855107" evidence="2">
    <location>
        <begin position="21"/>
        <end position="326"/>
    </location>
</feature>